<proteinExistence type="inferred from homology"/>
<feature type="binding site" evidence="17">
    <location>
        <begin position="95"/>
        <end position="100"/>
    </location>
    <ligand>
        <name>CDP</name>
        <dbReference type="ChEBI" id="CHEBI:58069"/>
    </ligand>
</feature>
<evidence type="ECO:0000256" key="5">
    <source>
        <dbReference type="ARBA" id="ARBA00017394"/>
    </source>
</evidence>
<dbReference type="PRINTS" id="PR00033">
    <property type="entry name" value="HTHASNC"/>
</dbReference>
<evidence type="ECO:0000256" key="3">
    <source>
        <dbReference type="ARBA" id="ARBA00006428"/>
    </source>
</evidence>
<dbReference type="PANTHER" id="PTHR40706:SF1">
    <property type="entry name" value="RIBOFLAVIN KINASE"/>
    <property type="match status" value="1"/>
</dbReference>
<dbReference type="InterPro" id="IPR023470">
    <property type="entry name" value="Riboflavin_kinase_archaeal"/>
</dbReference>
<dbReference type="HAMAP" id="MF_01285">
    <property type="entry name" value="Riboflavin_kinase"/>
    <property type="match status" value="1"/>
</dbReference>
<dbReference type="GO" id="GO:0043565">
    <property type="term" value="F:sequence-specific DNA binding"/>
    <property type="evidence" value="ECO:0007669"/>
    <property type="project" value="InterPro"/>
</dbReference>
<feature type="binding site" evidence="17">
    <location>
        <position position="122"/>
    </location>
    <ligand>
        <name>Mg(2+)</name>
        <dbReference type="ChEBI" id="CHEBI:18420"/>
    </ligand>
</feature>
<dbReference type="InterPro" id="IPR023465">
    <property type="entry name" value="Riboflavin_kinase_dom_sf"/>
</dbReference>
<dbReference type="GO" id="GO:0008531">
    <property type="term" value="F:riboflavin kinase activity"/>
    <property type="evidence" value="ECO:0007669"/>
    <property type="project" value="InterPro"/>
</dbReference>
<comment type="cofactor">
    <cofactor evidence="17">
        <name>Mg(2+)</name>
        <dbReference type="ChEBI" id="CHEBI:18420"/>
    </cofactor>
    <text evidence="17">Binds 1 Mg(2+) ion per subunit.</text>
</comment>
<dbReference type="SUPFAM" id="SSF82114">
    <property type="entry name" value="Riboflavin kinase-like"/>
    <property type="match status" value="1"/>
</dbReference>
<protein>
    <recommendedName>
        <fullName evidence="5 17">Riboflavin kinase</fullName>
        <shortName evidence="17">RFK</shortName>
        <ecNumber evidence="4 17">2.7.1.161</ecNumber>
    </recommendedName>
    <alternativeName>
        <fullName evidence="14 17">CTP-dependent riboflavin kinase</fullName>
    </alternativeName>
    <alternativeName>
        <fullName evidence="15 17">CTP:riboflavin 5'-phosphotransferase</fullName>
    </alternativeName>
    <alternativeName>
        <fullName evidence="13 17">Flavokinase</fullName>
    </alternativeName>
</protein>
<comment type="pathway">
    <text evidence="2 17">Cofactor biosynthesis; FMN biosynthesis; FMN from riboflavin (CTP route): step 1/1.</text>
</comment>
<comment type="caution">
    <text evidence="17">Lacks conserved residue(s) required for the propagation of feature annotation.</text>
</comment>
<organism evidence="19">
    <name type="scientific">Thermococcus litoralis</name>
    <dbReference type="NCBI Taxonomy" id="2265"/>
    <lineage>
        <taxon>Archaea</taxon>
        <taxon>Methanobacteriati</taxon>
        <taxon>Methanobacteriota</taxon>
        <taxon>Thermococci</taxon>
        <taxon>Thermococcales</taxon>
        <taxon>Thermococcaceae</taxon>
        <taxon>Thermococcus</taxon>
    </lineage>
</organism>
<evidence type="ECO:0000313" key="19">
    <source>
        <dbReference type="EMBL" id="HHI01127.1"/>
    </source>
</evidence>
<evidence type="ECO:0000256" key="1">
    <source>
        <dbReference type="ARBA" id="ARBA00003072"/>
    </source>
</evidence>
<evidence type="ECO:0000256" key="7">
    <source>
        <dbReference type="ARBA" id="ARBA00022643"/>
    </source>
</evidence>
<keyword evidence="7 17" id="KW-0288">FMN</keyword>
<dbReference type="GO" id="GO:0000166">
    <property type="term" value="F:nucleotide binding"/>
    <property type="evidence" value="ECO:0007669"/>
    <property type="project" value="UniProtKB-UniRule"/>
</dbReference>
<keyword evidence="10 17" id="KW-0547">Nucleotide-binding</keyword>
<comment type="caution">
    <text evidence="19">The sequence shown here is derived from an EMBL/GenBank/DDBJ whole genome shotgun (WGS) entry which is preliminary data.</text>
</comment>
<evidence type="ECO:0000256" key="14">
    <source>
        <dbReference type="ARBA" id="ARBA00030544"/>
    </source>
</evidence>
<evidence type="ECO:0000256" key="11">
    <source>
        <dbReference type="ARBA" id="ARBA00022777"/>
    </source>
</evidence>
<dbReference type="PANTHER" id="PTHR40706">
    <property type="entry name" value="RIBOFLAVIN KINASE"/>
    <property type="match status" value="1"/>
</dbReference>
<dbReference type="EC" id="2.7.1.161" evidence="4 17"/>
<dbReference type="InterPro" id="IPR036390">
    <property type="entry name" value="WH_DNA-bd_sf"/>
</dbReference>
<evidence type="ECO:0000256" key="2">
    <source>
        <dbReference type="ARBA" id="ARBA00005219"/>
    </source>
</evidence>
<accession>A0A7C5NXP7</accession>
<evidence type="ECO:0000256" key="13">
    <source>
        <dbReference type="ARBA" id="ARBA00029789"/>
    </source>
</evidence>
<dbReference type="Gene3D" id="1.10.10.10">
    <property type="entry name" value="Winged helix-like DNA-binding domain superfamily/Winged helix DNA-binding domain"/>
    <property type="match status" value="1"/>
</dbReference>
<gene>
    <name evidence="17" type="primary">ribK</name>
    <name evidence="19" type="ORF">ENL40_06660</name>
</gene>
<keyword evidence="6 17" id="KW-0285">Flavoprotein</keyword>
<dbReference type="GO" id="GO:0009231">
    <property type="term" value="P:riboflavin biosynthetic process"/>
    <property type="evidence" value="ECO:0007669"/>
    <property type="project" value="InterPro"/>
</dbReference>
<evidence type="ECO:0000256" key="16">
    <source>
        <dbReference type="ARBA" id="ARBA00047857"/>
    </source>
</evidence>
<dbReference type="CDD" id="cd00090">
    <property type="entry name" value="HTH_ARSR"/>
    <property type="match status" value="1"/>
</dbReference>
<dbReference type="EMBL" id="DRTU01000270">
    <property type="protein sequence ID" value="HHI01127.1"/>
    <property type="molecule type" value="Genomic_DNA"/>
</dbReference>
<name>A0A7C5NXP7_THELI</name>
<keyword evidence="8 17" id="KW-0808">Transferase</keyword>
<evidence type="ECO:0000256" key="12">
    <source>
        <dbReference type="ARBA" id="ARBA00022842"/>
    </source>
</evidence>
<evidence type="ECO:0000256" key="17">
    <source>
        <dbReference type="HAMAP-Rule" id="MF_01285"/>
    </source>
</evidence>
<keyword evidence="11 17" id="KW-0418">Kinase</keyword>
<dbReference type="AlphaFoldDB" id="A0A7C5NXP7"/>
<evidence type="ECO:0000256" key="15">
    <source>
        <dbReference type="ARBA" id="ARBA00033116"/>
    </source>
</evidence>
<dbReference type="Pfam" id="PF01982">
    <property type="entry name" value="CTP-dep_RFKase"/>
    <property type="match status" value="1"/>
</dbReference>
<dbReference type="GO" id="GO:0000287">
    <property type="term" value="F:magnesium ion binding"/>
    <property type="evidence" value="ECO:0007669"/>
    <property type="project" value="UniProtKB-UniRule"/>
</dbReference>
<dbReference type="Proteomes" id="UP000886217">
    <property type="component" value="Unassembled WGS sequence"/>
</dbReference>
<feature type="binding site" evidence="17">
    <location>
        <position position="178"/>
    </location>
    <ligand>
        <name>FMN</name>
        <dbReference type="ChEBI" id="CHEBI:58210"/>
    </ligand>
</feature>
<feature type="binding site" evidence="17">
    <location>
        <position position="124"/>
    </location>
    <ligand>
        <name>Mg(2+)</name>
        <dbReference type="ChEBI" id="CHEBI:18420"/>
    </ligand>
</feature>
<dbReference type="SUPFAM" id="SSF46785">
    <property type="entry name" value="Winged helix' DNA-binding domain"/>
    <property type="match status" value="1"/>
</dbReference>
<keyword evidence="12 17" id="KW-0460">Magnesium</keyword>
<dbReference type="InterPro" id="IPR011991">
    <property type="entry name" value="ArsR-like_HTH"/>
</dbReference>
<reference evidence="19" key="1">
    <citation type="journal article" date="2020" name="mSystems">
        <title>Genome- and Community-Level Interaction Insights into Carbon Utilization and Element Cycling Functions of Hydrothermarchaeota in Hydrothermal Sediment.</title>
        <authorList>
            <person name="Zhou Z."/>
            <person name="Liu Y."/>
            <person name="Xu W."/>
            <person name="Pan J."/>
            <person name="Luo Z.H."/>
            <person name="Li M."/>
        </authorList>
    </citation>
    <scope>NUCLEOTIDE SEQUENCE [LARGE SCALE GENOMIC DNA]</scope>
    <source>
        <strain evidence="19">HyVt-93</strain>
    </source>
</reference>
<comment type="catalytic activity">
    <reaction evidence="16 17">
        <text>riboflavin + CTP = CDP + FMN + H(+)</text>
        <dbReference type="Rhea" id="RHEA:25021"/>
        <dbReference type="ChEBI" id="CHEBI:15378"/>
        <dbReference type="ChEBI" id="CHEBI:37563"/>
        <dbReference type="ChEBI" id="CHEBI:57986"/>
        <dbReference type="ChEBI" id="CHEBI:58069"/>
        <dbReference type="ChEBI" id="CHEBI:58210"/>
        <dbReference type="EC" id="2.7.1.161"/>
    </reaction>
</comment>
<keyword evidence="9 17" id="KW-0479">Metal-binding</keyword>
<dbReference type="InterPro" id="IPR023602">
    <property type="entry name" value="Riboflavin_kinase_CTP-dep"/>
</dbReference>
<dbReference type="Pfam" id="PF13412">
    <property type="entry name" value="HTH_24"/>
    <property type="match status" value="1"/>
</dbReference>
<feature type="binding site" evidence="17">
    <location>
        <position position="186"/>
    </location>
    <ligand>
        <name>FMN</name>
        <dbReference type="ChEBI" id="CHEBI:58210"/>
    </ligand>
</feature>
<dbReference type="Gene3D" id="2.40.30.30">
    <property type="entry name" value="Riboflavin kinase-like"/>
    <property type="match status" value="1"/>
</dbReference>
<dbReference type="UniPathway" id="UPA00276">
    <property type="reaction ID" value="UER00929"/>
</dbReference>
<evidence type="ECO:0000256" key="4">
    <source>
        <dbReference type="ARBA" id="ARBA00011987"/>
    </source>
</evidence>
<evidence type="ECO:0000256" key="10">
    <source>
        <dbReference type="ARBA" id="ARBA00022741"/>
    </source>
</evidence>
<comment type="function">
    <text evidence="1 17">Catalyzes the CTP-dependent phosphorylation of riboflavin (vitamin B2) to form flavin mononucleotide (FMN).</text>
</comment>
<comment type="similarity">
    <text evidence="3 17">Belongs to the archaeal riboflavin kinase family.</text>
</comment>
<feature type="binding site" evidence="17">
    <location>
        <begin position="191"/>
        <end position="194"/>
    </location>
    <ligand>
        <name>CDP</name>
        <dbReference type="ChEBI" id="CHEBI:58069"/>
    </ligand>
</feature>
<evidence type="ECO:0000259" key="18">
    <source>
        <dbReference type="Pfam" id="PF01982"/>
    </source>
</evidence>
<evidence type="ECO:0000256" key="8">
    <source>
        <dbReference type="ARBA" id="ARBA00022679"/>
    </source>
</evidence>
<feature type="domain" description="Riboflavin kinase" evidence="18">
    <location>
        <begin position="92"/>
        <end position="209"/>
    </location>
</feature>
<dbReference type="InterPro" id="IPR039063">
    <property type="entry name" value="RibK_CTP-dep"/>
</dbReference>
<dbReference type="GO" id="GO:0009398">
    <property type="term" value="P:FMN biosynthetic process"/>
    <property type="evidence" value="ECO:0007669"/>
    <property type="project" value="UniProtKB-UniRule"/>
</dbReference>
<sequence length="211" mass="23631">MEEIKLLISLAKKGAVGDKVKITLRELSKEMGVSPQTLLRKLDNMEKMGYLRREVSGKKTFVEVTPDGLKLLEDIFDEIGKILYGKYILGEVVSGVGEGRYYVEQYRDRIKEHLGFNPYPGTLNLLIIFPKTIYDALYNVEPIIIPGFTKGGRAFGDVKAYKVRINGIKGAIVVPSRTIHPPRIAEVVAPVCLREKLNLKDGSKVKVEVVK</sequence>
<evidence type="ECO:0000256" key="6">
    <source>
        <dbReference type="ARBA" id="ARBA00022630"/>
    </source>
</evidence>
<dbReference type="InterPro" id="IPR000485">
    <property type="entry name" value="AsnC-type_HTH_dom"/>
</dbReference>
<dbReference type="InterPro" id="IPR036388">
    <property type="entry name" value="WH-like_DNA-bd_sf"/>
</dbReference>
<evidence type="ECO:0000256" key="9">
    <source>
        <dbReference type="ARBA" id="ARBA00022723"/>
    </source>
</evidence>